<dbReference type="GO" id="GO:0006633">
    <property type="term" value="P:fatty acid biosynthetic process"/>
    <property type="evidence" value="ECO:0007669"/>
    <property type="project" value="TreeGrafter"/>
</dbReference>
<gene>
    <name evidence="6" type="ORF">H8718_14655</name>
</gene>
<dbReference type="GO" id="GO:0004314">
    <property type="term" value="F:[acyl-carrier-protein] S-malonyltransferase activity"/>
    <property type="evidence" value="ECO:0007669"/>
    <property type="project" value="UniProtKB-EC"/>
</dbReference>
<dbReference type="EC" id="2.3.1.39" evidence="1"/>
<dbReference type="Pfam" id="PF00698">
    <property type="entry name" value="Acyl_transf_1"/>
    <property type="match status" value="1"/>
</dbReference>
<keyword evidence="3 6" id="KW-0012">Acyltransferase</keyword>
<evidence type="ECO:0000313" key="6">
    <source>
        <dbReference type="EMBL" id="MBC8580759.1"/>
    </source>
</evidence>
<dbReference type="PANTHER" id="PTHR42681:SF1">
    <property type="entry name" value="MALONYL-COA-ACYL CARRIER PROTEIN TRANSACYLASE, MITOCHONDRIAL"/>
    <property type="match status" value="1"/>
</dbReference>
<dbReference type="SMART" id="SM00827">
    <property type="entry name" value="PKS_AT"/>
    <property type="match status" value="1"/>
</dbReference>
<dbReference type="InterPro" id="IPR050858">
    <property type="entry name" value="Mal-CoA-ACP_Trans/PKS_FabD"/>
</dbReference>
<comment type="catalytic activity">
    <reaction evidence="4">
        <text>holo-[ACP] + malonyl-CoA = malonyl-[ACP] + CoA</text>
        <dbReference type="Rhea" id="RHEA:41792"/>
        <dbReference type="Rhea" id="RHEA-COMP:9623"/>
        <dbReference type="Rhea" id="RHEA-COMP:9685"/>
        <dbReference type="ChEBI" id="CHEBI:57287"/>
        <dbReference type="ChEBI" id="CHEBI:57384"/>
        <dbReference type="ChEBI" id="CHEBI:64479"/>
        <dbReference type="ChEBI" id="CHEBI:78449"/>
        <dbReference type="EC" id="2.3.1.39"/>
    </reaction>
</comment>
<dbReference type="Proteomes" id="UP000655830">
    <property type="component" value="Unassembled WGS sequence"/>
</dbReference>
<protein>
    <recommendedName>
        <fullName evidence="1">[acyl-carrier-protein] S-malonyltransferase</fullName>
        <ecNumber evidence="1">2.3.1.39</ecNumber>
    </recommendedName>
</protein>
<organism evidence="6 7">
    <name type="scientific">Zhenhengia yiwuensis</name>
    <dbReference type="NCBI Taxonomy" id="2763666"/>
    <lineage>
        <taxon>Bacteria</taxon>
        <taxon>Bacillati</taxon>
        <taxon>Bacillota</taxon>
        <taxon>Clostridia</taxon>
        <taxon>Lachnospirales</taxon>
        <taxon>Lachnospiraceae</taxon>
        <taxon>Zhenhengia</taxon>
    </lineage>
</organism>
<comment type="caution">
    <text evidence="6">The sequence shown here is derived from an EMBL/GenBank/DDBJ whole genome shotgun (WGS) entry which is preliminary data.</text>
</comment>
<dbReference type="Gene3D" id="3.30.70.250">
    <property type="entry name" value="Malonyl-CoA ACP transacylase, ACP-binding"/>
    <property type="match status" value="1"/>
</dbReference>
<keyword evidence="7" id="KW-1185">Reference proteome</keyword>
<dbReference type="InterPro" id="IPR016035">
    <property type="entry name" value="Acyl_Trfase/lysoPLipase"/>
</dbReference>
<evidence type="ECO:0000256" key="3">
    <source>
        <dbReference type="ARBA" id="ARBA00023315"/>
    </source>
</evidence>
<dbReference type="RefSeq" id="WP_249333470.1">
    <property type="nucleotide sequence ID" value="NZ_JACRSY010000027.1"/>
</dbReference>
<evidence type="ECO:0000259" key="5">
    <source>
        <dbReference type="SMART" id="SM00827"/>
    </source>
</evidence>
<evidence type="ECO:0000313" key="7">
    <source>
        <dbReference type="Proteomes" id="UP000655830"/>
    </source>
</evidence>
<dbReference type="SUPFAM" id="SSF52151">
    <property type="entry name" value="FabD/lysophospholipase-like"/>
    <property type="match status" value="1"/>
</dbReference>
<dbReference type="AlphaFoldDB" id="A0A926EI21"/>
<keyword evidence="2" id="KW-0808">Transferase</keyword>
<feature type="domain" description="Malonyl-CoA:ACP transacylase (MAT)" evidence="5">
    <location>
        <begin position="27"/>
        <end position="309"/>
    </location>
</feature>
<evidence type="ECO:0000256" key="1">
    <source>
        <dbReference type="ARBA" id="ARBA00013258"/>
    </source>
</evidence>
<sequence length="394" mass="45705">MKTAIGFNGQGIQNKKVYLELKEKYKETEVIIQRANQILSFDLAYVLQHEKLINAVEYTQVVVYVINYIMYQYMIEQMNIHPSIVLGHSLGHYNALTCAGVFSFEDTLKIVERRAYLTSQCVKGRSCGLFAIKGKQIDIEWIKNKCKQLSYGEKVVEVAIINSSEEVVLAYYDYFFEELVECFNEYFLIKLNVSAPYHSSALNKIAAEFYKFLSEFPVNQPKIAVVSNCTGSLLEKETIKSDLVLHLTSTINMQRCIQYIRNYDVLDLVEVSFERVISKIAKTMKNINTYTIGLEEAQQNFHNALAEGQSNNMLTCFLELYGNLLSMPEREKYIPTSQLEEYYAILKNVYKDGKVDYQCFAEFRNRYHDIATRSEGQLTDDQTLLLQYHLRMFE</sequence>
<reference evidence="6" key="1">
    <citation type="submission" date="2020-08" db="EMBL/GenBank/DDBJ databases">
        <title>Genome public.</title>
        <authorList>
            <person name="Liu C."/>
            <person name="Sun Q."/>
        </authorList>
    </citation>
    <scope>NUCLEOTIDE SEQUENCE</scope>
    <source>
        <strain evidence="6">NSJ-12</strain>
    </source>
</reference>
<accession>A0A926EI21</accession>
<dbReference type="InterPro" id="IPR001227">
    <property type="entry name" value="Ac_transferase_dom_sf"/>
</dbReference>
<dbReference type="PANTHER" id="PTHR42681">
    <property type="entry name" value="MALONYL-COA-ACYL CARRIER PROTEIN TRANSACYLASE, MITOCHONDRIAL"/>
    <property type="match status" value="1"/>
</dbReference>
<name>A0A926EI21_9FIRM</name>
<dbReference type="EMBL" id="JACRSY010000027">
    <property type="protein sequence ID" value="MBC8580759.1"/>
    <property type="molecule type" value="Genomic_DNA"/>
</dbReference>
<dbReference type="InterPro" id="IPR014043">
    <property type="entry name" value="Acyl_transferase_dom"/>
</dbReference>
<proteinExistence type="predicted"/>
<dbReference type="Gene3D" id="3.40.366.10">
    <property type="entry name" value="Malonyl-Coenzyme A Acyl Carrier Protein, domain 2"/>
    <property type="match status" value="1"/>
</dbReference>
<evidence type="ECO:0000256" key="2">
    <source>
        <dbReference type="ARBA" id="ARBA00022679"/>
    </source>
</evidence>
<evidence type="ECO:0000256" key="4">
    <source>
        <dbReference type="ARBA" id="ARBA00048462"/>
    </source>
</evidence>